<sequence>MSPTNGPKPGVIVETLGADKFTDALRAMAEVTTVSVIKVPLIIIQNCAINRENRSRIALMKLKMAEMLCALFEIRFIEVDEEKVVDLDDGRLERFSGALTVLCKEISNTLVKVGNLVERYAKERSLRRVIWANDWKQQIKECCDDCERNKQAIGYRIKVFTAKQVLDISKTLSEIKVSTDIISKQFDPTQQKERQLYDEIKKRGLEGRLDRLTDEELIDLAKKADESGGNRPNAQELRAYRVSVKDLLESSLRGFEIRLDMHTKQLDKALYHLKRLPTDARLYQRIEDPDIRKLWRDWKWPGSVEANTFTLNLYDYFVDLTREARREAALSQSFLRPGAITIQTSLVVHQSPISPVSDAGGDDVGDEQCTTGPKALEDYWCTRYFSFRNMSIFMEAMDADGNGLVKIKEVNEFTRAKPPSLSLMEWIAYRSYGWLIASYLYKLRIQYMIEIMLAVDYAPENCSAVTGYFIRVPDILILLSTIQTPVLEDSSLVKVVHTVMSHQERQLADVLDTLKYNVTDDGITLLSSVNGAEGFEMGSELESFLLPVLFLLLFRHYELLKLSAKYVLNEDEIGRNAVTAIAVIMNAVSDRVASLADHFRKMQLDVRQKFETFANGMYKGIFRIETSDMSFTQIQDEATVPQNTLQTLASLLQSYDCQENMLFNELNLSPNVLRPDLAHFGRLPIFGAVAPDRSAGLAATENDCLRHDDYESLLRLREQYGVEFVRSWNRETDVERPRASLVSSGVSHAFVGCDGCRSAVSGIRYKCVQCANFDYCDTCHANPPSIPPEDPVLTLHEETHDYLAVNQDAPTPILDMMRHGLESRERVVVISLLTLGVSEAKEKASDLAALIQYCSGPFDDVLPEAVERAKTFLDSLGDEGETCKQSLLCLRLYRNTQGHYATCDGCGGNIQGNRFKCIDCFDFDFCQACHDTSPSSLGDIGTHEASHRFAIVRHPLPLMLVHRLLAFVAKKDAGTRDILREWHDGLVYLKSTRSNESSEPEYHGGEEEESDEDPSHTDHLEHDVTPASSEGAVQDEAVLVAEGPFAEDSQPGDATGDPTKLEDDDGNDECDIDDHDHVQTFGAQQDIVTAETEESSEVGDDTGSLTRLCDGLCEKAMAGDSYRCLICEDCLLCSDCALSDGVILKFDPPHRPTHVMEIIPGTSTADKRTGTDLGTIVDPSTQVSHEACSIADVQRLEARMNSMEEKLNSMGAKLNDTTTQMSALLAGITELLARLGTSASP</sequence>
<feature type="compositionally biased region" description="Basic and acidic residues" evidence="10">
    <location>
        <begin position="1013"/>
        <end position="1024"/>
    </location>
</feature>
<dbReference type="PANTHER" id="PTHR12268">
    <property type="entry name" value="E3 UBIQUITIN-PROTEIN LIGASE KCMF1"/>
    <property type="match status" value="1"/>
</dbReference>
<evidence type="ECO:0000256" key="10">
    <source>
        <dbReference type="SAM" id="MobiDB-lite"/>
    </source>
</evidence>
<dbReference type="PROSITE" id="PS50135">
    <property type="entry name" value="ZF_ZZ_2"/>
    <property type="match status" value="1"/>
</dbReference>
<dbReference type="PANTHER" id="PTHR12268:SF14">
    <property type="entry name" value="DYSTROPHIN-1"/>
    <property type="match status" value="1"/>
</dbReference>
<evidence type="ECO:0000313" key="12">
    <source>
        <dbReference type="EMBL" id="TFK82210.1"/>
    </source>
</evidence>
<keyword evidence="9" id="KW-0175">Coiled coil</keyword>
<evidence type="ECO:0000256" key="5">
    <source>
        <dbReference type="ARBA" id="ARBA00022833"/>
    </source>
</evidence>
<keyword evidence="4 8" id="KW-0863">Zinc-finger</keyword>
<feature type="compositionally biased region" description="Acidic residues" evidence="10">
    <location>
        <begin position="1062"/>
        <end position="1073"/>
    </location>
</feature>
<keyword evidence="6" id="KW-0106">Calcium</keyword>
<dbReference type="InterPro" id="IPR000433">
    <property type="entry name" value="Znf_ZZ"/>
</dbReference>
<dbReference type="STRING" id="1314778.A0A5C3P1M4"/>
<gene>
    <name evidence="12" type="ORF">K466DRAFT_308133</name>
</gene>
<dbReference type="PROSITE" id="PS01357">
    <property type="entry name" value="ZF_ZZ_1"/>
    <property type="match status" value="1"/>
</dbReference>
<dbReference type="Proteomes" id="UP000308197">
    <property type="component" value="Unassembled WGS sequence"/>
</dbReference>
<evidence type="ECO:0000259" key="11">
    <source>
        <dbReference type="PROSITE" id="PS50135"/>
    </source>
</evidence>
<feature type="region of interest" description="Disordered" evidence="10">
    <location>
        <begin position="993"/>
        <end position="1031"/>
    </location>
</feature>
<dbReference type="GO" id="GO:0005886">
    <property type="term" value="C:plasma membrane"/>
    <property type="evidence" value="ECO:0007669"/>
    <property type="project" value="TreeGrafter"/>
</dbReference>
<evidence type="ECO:0000256" key="6">
    <source>
        <dbReference type="ARBA" id="ARBA00022837"/>
    </source>
</evidence>
<dbReference type="CDD" id="cd02249">
    <property type="entry name" value="ZZ"/>
    <property type="match status" value="1"/>
</dbReference>
<dbReference type="InterPro" id="IPR043145">
    <property type="entry name" value="Znf_ZZ_sf"/>
</dbReference>
<accession>A0A5C3P1M4</accession>
<comment type="subcellular location">
    <subcellularLocation>
        <location evidence="1">Cytoplasm</location>
        <location evidence="1">Cytoskeleton</location>
    </subcellularLocation>
</comment>
<proteinExistence type="predicted"/>
<evidence type="ECO:0000256" key="1">
    <source>
        <dbReference type="ARBA" id="ARBA00004245"/>
    </source>
</evidence>
<feature type="domain" description="ZZ-type" evidence="11">
    <location>
        <begin position="898"/>
        <end position="957"/>
    </location>
</feature>
<reference evidence="12 13" key="1">
    <citation type="journal article" date="2019" name="Nat. Ecol. Evol.">
        <title>Megaphylogeny resolves global patterns of mushroom evolution.</title>
        <authorList>
            <person name="Varga T."/>
            <person name="Krizsan K."/>
            <person name="Foldi C."/>
            <person name="Dima B."/>
            <person name="Sanchez-Garcia M."/>
            <person name="Sanchez-Ramirez S."/>
            <person name="Szollosi G.J."/>
            <person name="Szarkandi J.G."/>
            <person name="Papp V."/>
            <person name="Albert L."/>
            <person name="Andreopoulos W."/>
            <person name="Angelini C."/>
            <person name="Antonin V."/>
            <person name="Barry K.W."/>
            <person name="Bougher N.L."/>
            <person name="Buchanan P."/>
            <person name="Buyck B."/>
            <person name="Bense V."/>
            <person name="Catcheside P."/>
            <person name="Chovatia M."/>
            <person name="Cooper J."/>
            <person name="Damon W."/>
            <person name="Desjardin D."/>
            <person name="Finy P."/>
            <person name="Geml J."/>
            <person name="Haridas S."/>
            <person name="Hughes K."/>
            <person name="Justo A."/>
            <person name="Karasinski D."/>
            <person name="Kautmanova I."/>
            <person name="Kiss B."/>
            <person name="Kocsube S."/>
            <person name="Kotiranta H."/>
            <person name="LaButti K.M."/>
            <person name="Lechner B.E."/>
            <person name="Liimatainen K."/>
            <person name="Lipzen A."/>
            <person name="Lukacs Z."/>
            <person name="Mihaltcheva S."/>
            <person name="Morgado L.N."/>
            <person name="Niskanen T."/>
            <person name="Noordeloos M.E."/>
            <person name="Ohm R.A."/>
            <person name="Ortiz-Santana B."/>
            <person name="Ovrebo C."/>
            <person name="Racz N."/>
            <person name="Riley R."/>
            <person name="Savchenko A."/>
            <person name="Shiryaev A."/>
            <person name="Soop K."/>
            <person name="Spirin V."/>
            <person name="Szebenyi C."/>
            <person name="Tomsovsky M."/>
            <person name="Tulloss R.E."/>
            <person name="Uehling J."/>
            <person name="Grigoriev I.V."/>
            <person name="Vagvolgyi C."/>
            <person name="Papp T."/>
            <person name="Martin F.M."/>
            <person name="Miettinen O."/>
            <person name="Hibbett D.S."/>
            <person name="Nagy L.G."/>
        </authorList>
    </citation>
    <scope>NUCLEOTIDE SEQUENCE [LARGE SCALE GENOMIC DNA]</scope>
    <source>
        <strain evidence="12 13">HHB13444</strain>
    </source>
</reference>
<dbReference type="SMART" id="SM00291">
    <property type="entry name" value="ZnF_ZZ"/>
    <property type="match status" value="3"/>
</dbReference>
<dbReference type="GO" id="GO:0008270">
    <property type="term" value="F:zinc ion binding"/>
    <property type="evidence" value="ECO:0007669"/>
    <property type="project" value="UniProtKB-KW"/>
</dbReference>
<keyword evidence="13" id="KW-1185">Reference proteome</keyword>
<keyword evidence="5" id="KW-0862">Zinc</keyword>
<evidence type="ECO:0000256" key="9">
    <source>
        <dbReference type="SAM" id="Coils"/>
    </source>
</evidence>
<dbReference type="Gene3D" id="3.30.60.90">
    <property type="match status" value="3"/>
</dbReference>
<dbReference type="InParanoid" id="A0A5C3P1M4"/>
<feature type="coiled-coil region" evidence="9">
    <location>
        <begin position="1193"/>
        <end position="1220"/>
    </location>
</feature>
<dbReference type="InterPro" id="IPR050774">
    <property type="entry name" value="KCMF1/Dystrophin"/>
</dbReference>
<evidence type="ECO:0000256" key="2">
    <source>
        <dbReference type="ARBA" id="ARBA00022490"/>
    </source>
</evidence>
<keyword evidence="3" id="KW-0479">Metal-binding</keyword>
<evidence type="ECO:0000313" key="13">
    <source>
        <dbReference type="Proteomes" id="UP000308197"/>
    </source>
</evidence>
<evidence type="ECO:0000256" key="7">
    <source>
        <dbReference type="ARBA" id="ARBA00023212"/>
    </source>
</evidence>
<dbReference type="SUPFAM" id="SSF57850">
    <property type="entry name" value="RING/U-box"/>
    <property type="match status" value="3"/>
</dbReference>
<feature type="region of interest" description="Disordered" evidence="10">
    <location>
        <begin position="1043"/>
        <end position="1074"/>
    </location>
</feature>
<evidence type="ECO:0000256" key="4">
    <source>
        <dbReference type="ARBA" id="ARBA00022771"/>
    </source>
</evidence>
<protein>
    <recommendedName>
        <fullName evidence="11">ZZ-type domain-containing protein</fullName>
    </recommendedName>
</protein>
<name>A0A5C3P1M4_9APHY</name>
<keyword evidence="7" id="KW-0206">Cytoskeleton</keyword>
<keyword evidence="2" id="KW-0963">Cytoplasm</keyword>
<organism evidence="12 13">
    <name type="scientific">Polyporus arcularius HHB13444</name>
    <dbReference type="NCBI Taxonomy" id="1314778"/>
    <lineage>
        <taxon>Eukaryota</taxon>
        <taxon>Fungi</taxon>
        <taxon>Dikarya</taxon>
        <taxon>Basidiomycota</taxon>
        <taxon>Agaricomycotina</taxon>
        <taxon>Agaricomycetes</taxon>
        <taxon>Polyporales</taxon>
        <taxon>Polyporaceae</taxon>
        <taxon>Polyporus</taxon>
    </lineage>
</organism>
<evidence type="ECO:0000256" key="3">
    <source>
        <dbReference type="ARBA" id="ARBA00022723"/>
    </source>
</evidence>
<dbReference type="Pfam" id="PF00569">
    <property type="entry name" value="ZZ"/>
    <property type="match status" value="2"/>
</dbReference>
<evidence type="ECO:0000256" key="8">
    <source>
        <dbReference type="PROSITE-ProRule" id="PRU00228"/>
    </source>
</evidence>
<dbReference type="AlphaFoldDB" id="A0A5C3P1M4"/>
<dbReference type="EMBL" id="ML211509">
    <property type="protein sequence ID" value="TFK82210.1"/>
    <property type="molecule type" value="Genomic_DNA"/>
</dbReference>